<evidence type="ECO:0000313" key="2">
    <source>
        <dbReference type="EMBL" id="KAK5257474.1"/>
    </source>
</evidence>
<name>A0ABR0LZX1_9PEZI</name>
<dbReference type="Proteomes" id="UP001357485">
    <property type="component" value="Unassembled WGS sequence"/>
</dbReference>
<comment type="caution">
    <text evidence="2">The sequence shown here is derived from an EMBL/GenBank/DDBJ whole genome shotgun (WGS) entry which is preliminary data.</text>
</comment>
<evidence type="ECO:0000313" key="3">
    <source>
        <dbReference type="Proteomes" id="UP001357485"/>
    </source>
</evidence>
<feature type="compositionally biased region" description="Polar residues" evidence="1">
    <location>
        <begin position="119"/>
        <end position="129"/>
    </location>
</feature>
<sequence>MDWDPDDLIGLLAARVLKVTYQERLSASDCLKEVSSFQPAGFPMQELEVRVTTPTEKMSSSVIMEAVRRLQYSKDPELDKEADTFTSHLTFTPREYSQIPTRVQDYPADEIPKPVLGQDQRQTTGSATREASHSSRLKRQLDERYDVEGASVRQQRALLSQANTGAPIEERPGYVQKTVEGKPISMRKADYWLNATQILLIAGKTENQRKEILDVLRKHTTVEVQKATKWTHHSTSWVCYE</sequence>
<organism evidence="2 3">
    <name type="scientific">Cryomyces antarcticus</name>
    <dbReference type="NCBI Taxonomy" id="329879"/>
    <lineage>
        <taxon>Eukaryota</taxon>
        <taxon>Fungi</taxon>
        <taxon>Dikarya</taxon>
        <taxon>Ascomycota</taxon>
        <taxon>Pezizomycotina</taxon>
        <taxon>Dothideomycetes</taxon>
        <taxon>Dothideomycetes incertae sedis</taxon>
        <taxon>Cryomyces</taxon>
    </lineage>
</organism>
<dbReference type="EMBL" id="JAVRRA010008221">
    <property type="protein sequence ID" value="KAK5257474.1"/>
    <property type="molecule type" value="Genomic_DNA"/>
</dbReference>
<proteinExistence type="predicted"/>
<evidence type="ECO:0000256" key="1">
    <source>
        <dbReference type="SAM" id="MobiDB-lite"/>
    </source>
</evidence>
<keyword evidence="3" id="KW-1185">Reference proteome</keyword>
<accession>A0ABR0LZX1</accession>
<gene>
    <name evidence="2" type="ORF">LTR16_000552</name>
</gene>
<reference evidence="2 3" key="1">
    <citation type="submission" date="2023-08" db="EMBL/GenBank/DDBJ databases">
        <title>Black Yeasts Isolated from many extreme environments.</title>
        <authorList>
            <person name="Coleine C."/>
            <person name="Stajich J.E."/>
            <person name="Selbmann L."/>
        </authorList>
    </citation>
    <scope>NUCLEOTIDE SEQUENCE [LARGE SCALE GENOMIC DNA]</scope>
    <source>
        <strain evidence="2 3">CCFEE 536</strain>
    </source>
</reference>
<feature type="region of interest" description="Disordered" evidence="1">
    <location>
        <begin position="111"/>
        <end position="143"/>
    </location>
</feature>
<protein>
    <submittedName>
        <fullName evidence="2">Uncharacterized protein</fullName>
    </submittedName>
</protein>